<protein>
    <recommendedName>
        <fullName evidence="4">Major exported protein</fullName>
    </recommendedName>
</protein>
<dbReference type="Pfam" id="PF05638">
    <property type="entry name" value="T6SS_HCP"/>
    <property type="match status" value="1"/>
</dbReference>
<name>A0A5C5V378_9BACT</name>
<evidence type="ECO:0000313" key="3">
    <source>
        <dbReference type="Proteomes" id="UP000318878"/>
    </source>
</evidence>
<keyword evidence="3" id="KW-1185">Reference proteome</keyword>
<feature type="region of interest" description="Disordered" evidence="1">
    <location>
        <begin position="148"/>
        <end position="171"/>
    </location>
</feature>
<dbReference type="NCBIfam" id="TIGR03344">
    <property type="entry name" value="VI_effect_Hcp1"/>
    <property type="match status" value="1"/>
</dbReference>
<dbReference type="Proteomes" id="UP000318878">
    <property type="component" value="Unassembled WGS sequence"/>
</dbReference>
<organism evidence="2 3">
    <name type="scientific">Blastopirellula retiformator</name>
    <dbReference type="NCBI Taxonomy" id="2527970"/>
    <lineage>
        <taxon>Bacteria</taxon>
        <taxon>Pseudomonadati</taxon>
        <taxon>Planctomycetota</taxon>
        <taxon>Planctomycetia</taxon>
        <taxon>Pirellulales</taxon>
        <taxon>Pirellulaceae</taxon>
        <taxon>Blastopirellula</taxon>
    </lineage>
</organism>
<gene>
    <name evidence="2" type="ORF">Enr8_26470</name>
</gene>
<dbReference type="EMBL" id="SJPF01000003">
    <property type="protein sequence ID" value="TWT32841.1"/>
    <property type="molecule type" value="Genomic_DNA"/>
</dbReference>
<sequence>MAVDYFLKVSDIDGESEDSVHAKEIEISEFNWSATQTGTFAQGAGGGAGKVKMNDFEFMTRTGKASPKLMLACAKGDHIPEVTLTCRKAGGGQQEFYTITMKDVLVAHYQTASHRNNGTSEESAGYDDGLPRDFVKLNFAKIECEYRPQKDDGSMDNPVKAGYDLKANKPV</sequence>
<dbReference type="PANTHER" id="PTHR36152:SF5">
    <property type="entry name" value="PROTEIN HCP1"/>
    <property type="match status" value="1"/>
</dbReference>
<dbReference type="InterPro" id="IPR036624">
    <property type="entry name" value="Hcp1-lik_sf"/>
</dbReference>
<dbReference type="Gene3D" id="2.30.110.20">
    <property type="entry name" value="Hcp1-like"/>
    <property type="match status" value="1"/>
</dbReference>
<proteinExistence type="predicted"/>
<evidence type="ECO:0000256" key="1">
    <source>
        <dbReference type="SAM" id="MobiDB-lite"/>
    </source>
</evidence>
<dbReference type="PANTHER" id="PTHR36152">
    <property type="entry name" value="CYTOPLASMIC PROTEIN-RELATED"/>
    <property type="match status" value="1"/>
</dbReference>
<dbReference type="InterPro" id="IPR053165">
    <property type="entry name" value="HSI-I_assembly_Hcp1"/>
</dbReference>
<accession>A0A5C5V378</accession>
<dbReference type="RefSeq" id="WP_222434866.1">
    <property type="nucleotide sequence ID" value="NZ_SJPF01000003.1"/>
</dbReference>
<reference evidence="2 3" key="1">
    <citation type="submission" date="2019-02" db="EMBL/GenBank/DDBJ databases">
        <title>Deep-cultivation of Planctomycetes and their phenomic and genomic characterization uncovers novel biology.</title>
        <authorList>
            <person name="Wiegand S."/>
            <person name="Jogler M."/>
            <person name="Boedeker C."/>
            <person name="Pinto D."/>
            <person name="Vollmers J."/>
            <person name="Rivas-Marin E."/>
            <person name="Kohn T."/>
            <person name="Peeters S.H."/>
            <person name="Heuer A."/>
            <person name="Rast P."/>
            <person name="Oberbeckmann S."/>
            <person name="Bunk B."/>
            <person name="Jeske O."/>
            <person name="Meyerdierks A."/>
            <person name="Storesund J.E."/>
            <person name="Kallscheuer N."/>
            <person name="Luecker S."/>
            <person name="Lage O.M."/>
            <person name="Pohl T."/>
            <person name="Merkel B.J."/>
            <person name="Hornburger P."/>
            <person name="Mueller R.-W."/>
            <person name="Bruemmer F."/>
            <person name="Labrenz M."/>
            <person name="Spormann A.M."/>
            <person name="Op Den Camp H."/>
            <person name="Overmann J."/>
            <person name="Amann R."/>
            <person name="Jetten M.S.M."/>
            <person name="Mascher T."/>
            <person name="Medema M.H."/>
            <person name="Devos D.P."/>
            <person name="Kaster A.-K."/>
            <person name="Ovreas L."/>
            <person name="Rohde M."/>
            <person name="Galperin M.Y."/>
            <person name="Jogler C."/>
        </authorList>
    </citation>
    <scope>NUCLEOTIDE SEQUENCE [LARGE SCALE GENOMIC DNA]</scope>
    <source>
        <strain evidence="2 3">Enr8</strain>
    </source>
</reference>
<evidence type="ECO:0000313" key="2">
    <source>
        <dbReference type="EMBL" id="TWT32841.1"/>
    </source>
</evidence>
<evidence type="ECO:0008006" key="4">
    <source>
        <dbReference type="Google" id="ProtNLM"/>
    </source>
</evidence>
<dbReference type="InterPro" id="IPR008514">
    <property type="entry name" value="T6SS_Hcp"/>
</dbReference>
<dbReference type="AlphaFoldDB" id="A0A5C5V378"/>
<dbReference type="SUPFAM" id="SSF141452">
    <property type="entry name" value="Hcp1-like"/>
    <property type="match status" value="1"/>
</dbReference>
<comment type="caution">
    <text evidence="2">The sequence shown here is derived from an EMBL/GenBank/DDBJ whole genome shotgun (WGS) entry which is preliminary data.</text>
</comment>